<dbReference type="EMBL" id="MHLA01000013">
    <property type="protein sequence ID" value="OGY99803.1"/>
    <property type="molecule type" value="Genomic_DNA"/>
</dbReference>
<dbReference type="InterPro" id="IPR001322">
    <property type="entry name" value="Lamin_tail_dom"/>
</dbReference>
<organism evidence="3 4">
    <name type="scientific">Candidatus Liptonbacteria bacterium RIFCSPLOWO2_01_FULL_52_25</name>
    <dbReference type="NCBI Taxonomy" id="1798650"/>
    <lineage>
        <taxon>Bacteria</taxon>
        <taxon>Candidatus Liptoniibacteriota</taxon>
    </lineage>
</organism>
<dbReference type="Gene3D" id="2.60.40.1260">
    <property type="entry name" value="Lamin Tail domain"/>
    <property type="match status" value="1"/>
</dbReference>
<accession>A0A1G2CEH8</accession>
<dbReference type="InterPro" id="IPR036415">
    <property type="entry name" value="Lamin_tail_dom_sf"/>
</dbReference>
<keyword evidence="1" id="KW-0472">Membrane</keyword>
<sequence>MPPRAVFKHKTYAFRNQKNNIMIFINEWFPNPAGSDTQNEWVELWNGGDVAVNLNGWMLQAGSKKINLSGTIYGEQGRTIGAGKYIVFKRTTTKLTLRNTDEKLFLYDANGKLVHESGFFGSAPEGKSFSRAGQLSNVSGQLFSWAEPTPGAENKISLDMGVTQNTYAAGVALNPGLTHAGFLGLLFGTSVVLAGLILYALKKHENLSKLFFGRDEAPWL</sequence>
<evidence type="ECO:0000256" key="1">
    <source>
        <dbReference type="SAM" id="Phobius"/>
    </source>
</evidence>
<dbReference type="STRING" id="1798650.A2945_02295"/>
<keyword evidence="1" id="KW-0812">Transmembrane</keyword>
<feature type="transmembrane region" description="Helical" evidence="1">
    <location>
        <begin position="180"/>
        <end position="201"/>
    </location>
</feature>
<keyword evidence="1" id="KW-1133">Transmembrane helix</keyword>
<dbReference type="Proteomes" id="UP000178880">
    <property type="component" value="Unassembled WGS sequence"/>
</dbReference>
<gene>
    <name evidence="3" type="ORF">A2945_02295</name>
</gene>
<dbReference type="AlphaFoldDB" id="A0A1G2CEH8"/>
<evidence type="ECO:0000259" key="2">
    <source>
        <dbReference type="Pfam" id="PF00932"/>
    </source>
</evidence>
<evidence type="ECO:0000313" key="4">
    <source>
        <dbReference type="Proteomes" id="UP000178880"/>
    </source>
</evidence>
<reference evidence="3 4" key="1">
    <citation type="journal article" date="2016" name="Nat. Commun.">
        <title>Thousands of microbial genomes shed light on interconnected biogeochemical processes in an aquifer system.</title>
        <authorList>
            <person name="Anantharaman K."/>
            <person name="Brown C.T."/>
            <person name="Hug L.A."/>
            <person name="Sharon I."/>
            <person name="Castelle C.J."/>
            <person name="Probst A.J."/>
            <person name="Thomas B.C."/>
            <person name="Singh A."/>
            <person name="Wilkins M.J."/>
            <person name="Karaoz U."/>
            <person name="Brodie E.L."/>
            <person name="Williams K.H."/>
            <person name="Hubbard S.S."/>
            <person name="Banfield J.F."/>
        </authorList>
    </citation>
    <scope>NUCLEOTIDE SEQUENCE [LARGE SCALE GENOMIC DNA]</scope>
</reference>
<dbReference type="SUPFAM" id="SSF74853">
    <property type="entry name" value="Lamin A/C globular tail domain"/>
    <property type="match status" value="1"/>
</dbReference>
<comment type="caution">
    <text evidence="3">The sequence shown here is derived from an EMBL/GenBank/DDBJ whole genome shotgun (WGS) entry which is preliminary data.</text>
</comment>
<evidence type="ECO:0000313" key="3">
    <source>
        <dbReference type="EMBL" id="OGY99803.1"/>
    </source>
</evidence>
<proteinExistence type="predicted"/>
<dbReference type="Pfam" id="PF00932">
    <property type="entry name" value="LTD"/>
    <property type="match status" value="1"/>
</dbReference>
<protein>
    <recommendedName>
        <fullName evidence="2">LTD domain-containing protein</fullName>
    </recommendedName>
</protein>
<feature type="domain" description="LTD" evidence="2">
    <location>
        <begin position="21"/>
        <end position="117"/>
    </location>
</feature>
<name>A0A1G2CEH8_9BACT</name>